<accession>A0A2M9R307</accession>
<evidence type="ECO:0000313" key="2">
    <source>
        <dbReference type="Proteomes" id="UP000231960"/>
    </source>
</evidence>
<keyword evidence="2" id="KW-1185">Reference proteome</keyword>
<dbReference type="AlphaFoldDB" id="A0A2M9R307"/>
<evidence type="ECO:0000313" key="1">
    <source>
        <dbReference type="EMBL" id="PJR03145.1"/>
    </source>
</evidence>
<organism evidence="1 2">
    <name type="scientific">Avrilella dinanensis</name>
    <dbReference type="NCBI Taxonomy" id="2008672"/>
    <lineage>
        <taxon>Bacteria</taxon>
        <taxon>Pseudomonadati</taxon>
        <taxon>Bacteroidota</taxon>
        <taxon>Flavobacteriia</taxon>
        <taxon>Flavobacteriales</taxon>
        <taxon>Flavobacteriaceae</taxon>
        <taxon>Avrilella</taxon>
    </lineage>
</organism>
<dbReference type="EMBL" id="NIPO01000001">
    <property type="protein sequence ID" value="PJR03145.1"/>
    <property type="molecule type" value="Genomic_DNA"/>
</dbReference>
<dbReference type="Proteomes" id="UP000231960">
    <property type="component" value="Unassembled WGS sequence"/>
</dbReference>
<protein>
    <submittedName>
        <fullName evidence="1">Uncharacterized protein</fullName>
    </submittedName>
</protein>
<reference evidence="1 2" key="1">
    <citation type="submission" date="2017-06" db="EMBL/GenBank/DDBJ databases">
        <title>Description of Avrilella dinanensis gen. nov. sp. nov.</title>
        <authorList>
            <person name="Leyer C."/>
            <person name="Sassi M."/>
            <person name="Minet J."/>
            <person name="Kayal S."/>
            <person name="Cattoir V."/>
        </authorList>
    </citation>
    <scope>NUCLEOTIDE SEQUENCE [LARGE SCALE GENOMIC DNA]</scope>
    <source>
        <strain evidence="1 2">UR159</strain>
    </source>
</reference>
<comment type="caution">
    <text evidence="1">The sequence shown here is derived from an EMBL/GenBank/DDBJ whole genome shotgun (WGS) entry which is preliminary data.</text>
</comment>
<gene>
    <name evidence="1" type="ORF">CDL10_00510</name>
</gene>
<sequence>MEEFNKYMDLSIEELDKLIIELFKKRRFDDEEIEDLLDIRKRKLDAEFKWTSETKEKFLKLNDLIWNCFKKLSKEANDLREVLQKRVGGKDTFLHDFEIEAIVTPFFYEDVGGEKYEIDHGIEEVLMMYWKEHLLRCLETTEDNDAFGVDKEINYNDYSLYREHFSNDFVSRPMHYLWDLSNWSHQDVLKINHLWAELEVKYQHFMDV</sequence>
<name>A0A2M9R307_9FLAO</name>
<dbReference type="RefSeq" id="WP_100676714.1">
    <property type="nucleotide sequence ID" value="NZ_NIPO01000001.1"/>
</dbReference>
<proteinExistence type="predicted"/>